<dbReference type="EMBL" id="JALJOS010000001">
    <property type="protein sequence ID" value="KAK9844278.1"/>
    <property type="molecule type" value="Genomic_DNA"/>
</dbReference>
<dbReference type="PANTHER" id="PTHR30031">
    <property type="entry name" value="PHOSPHOENOLPYRUVATE CARBOXYKINASE ATP"/>
    <property type="match status" value="1"/>
</dbReference>
<evidence type="ECO:0000256" key="6">
    <source>
        <dbReference type="ARBA" id="ARBA00022490"/>
    </source>
</evidence>
<keyword evidence="10" id="KW-0456">Lyase</keyword>
<dbReference type="FunFam" id="3.90.70.10:FF:000117">
    <property type="entry name" value="Probable papain cysteine protease"/>
    <property type="match status" value="1"/>
</dbReference>
<feature type="region of interest" description="Disordered" evidence="12">
    <location>
        <begin position="1031"/>
        <end position="1073"/>
    </location>
</feature>
<dbReference type="InterPro" id="IPR013035">
    <property type="entry name" value="PEP_carboxykinase_C"/>
</dbReference>
<dbReference type="CDD" id="cd00484">
    <property type="entry name" value="PEPCK_ATP"/>
    <property type="match status" value="1"/>
</dbReference>
<evidence type="ECO:0000256" key="1">
    <source>
        <dbReference type="ARBA" id="ARBA00004496"/>
    </source>
</evidence>
<dbReference type="GO" id="GO:0005524">
    <property type="term" value="F:ATP binding"/>
    <property type="evidence" value="ECO:0007669"/>
    <property type="project" value="UniProtKB-KW"/>
</dbReference>
<dbReference type="Gene3D" id="3.90.70.10">
    <property type="entry name" value="Cysteine proteinases"/>
    <property type="match status" value="1"/>
</dbReference>
<keyword evidence="8" id="KW-0210">Decarboxylase</keyword>
<evidence type="ECO:0000256" key="7">
    <source>
        <dbReference type="ARBA" id="ARBA00022741"/>
    </source>
</evidence>
<evidence type="ECO:0000313" key="15">
    <source>
        <dbReference type="Proteomes" id="UP001438707"/>
    </source>
</evidence>
<feature type="compositionally biased region" description="Polar residues" evidence="12">
    <location>
        <begin position="25"/>
        <end position="41"/>
    </location>
</feature>
<dbReference type="NCBIfam" id="TIGR00224">
    <property type="entry name" value="pckA"/>
    <property type="match status" value="1"/>
</dbReference>
<feature type="compositionally biased region" description="Polar residues" evidence="12">
    <location>
        <begin position="54"/>
        <end position="79"/>
    </location>
</feature>
<dbReference type="InterPro" id="IPR001272">
    <property type="entry name" value="PEP_carboxykinase_ATP"/>
</dbReference>
<comment type="caution">
    <text evidence="14">The sequence shown here is derived from an EMBL/GenBank/DDBJ whole genome shotgun (WGS) entry which is preliminary data.</text>
</comment>
<dbReference type="GO" id="GO:0006508">
    <property type="term" value="P:proteolysis"/>
    <property type="evidence" value="ECO:0007669"/>
    <property type="project" value="InterPro"/>
</dbReference>
<dbReference type="Gene3D" id="2.170.8.10">
    <property type="entry name" value="Phosphoenolpyruvate Carboxykinase, domain 2"/>
    <property type="match status" value="1"/>
</dbReference>
<feature type="compositionally biased region" description="Basic and acidic residues" evidence="12">
    <location>
        <begin position="9"/>
        <end position="24"/>
    </location>
</feature>
<evidence type="ECO:0000256" key="8">
    <source>
        <dbReference type="ARBA" id="ARBA00022793"/>
    </source>
</evidence>
<name>A0AAW1SFP3_9CHLO</name>
<reference evidence="14 15" key="1">
    <citation type="journal article" date="2024" name="Nat. Commun.">
        <title>Phylogenomics reveals the evolutionary origins of lichenization in chlorophyte algae.</title>
        <authorList>
            <person name="Puginier C."/>
            <person name="Libourel C."/>
            <person name="Otte J."/>
            <person name="Skaloud P."/>
            <person name="Haon M."/>
            <person name="Grisel S."/>
            <person name="Petersen M."/>
            <person name="Berrin J.G."/>
            <person name="Delaux P.M."/>
            <person name="Dal Grande F."/>
            <person name="Keller J."/>
        </authorList>
    </citation>
    <scope>NUCLEOTIDE SEQUENCE [LARGE SCALE GENOMIC DNA]</scope>
    <source>
        <strain evidence="14 15">SAG 2145</strain>
    </source>
</reference>
<organism evidence="14 15">
    <name type="scientific">Apatococcus lobatus</name>
    <dbReference type="NCBI Taxonomy" id="904363"/>
    <lineage>
        <taxon>Eukaryota</taxon>
        <taxon>Viridiplantae</taxon>
        <taxon>Chlorophyta</taxon>
        <taxon>core chlorophytes</taxon>
        <taxon>Trebouxiophyceae</taxon>
        <taxon>Chlorellales</taxon>
        <taxon>Chlorellaceae</taxon>
        <taxon>Apatococcus</taxon>
    </lineage>
</organism>
<dbReference type="SUPFAM" id="SSF68923">
    <property type="entry name" value="PEP carboxykinase N-terminal domain"/>
    <property type="match status" value="1"/>
</dbReference>
<dbReference type="PANTHER" id="PTHR30031:SF0">
    <property type="entry name" value="PHOSPHOENOLPYRUVATE CARBOXYKINASE (ATP)"/>
    <property type="match status" value="1"/>
</dbReference>
<evidence type="ECO:0000259" key="13">
    <source>
        <dbReference type="SMART" id="SM00645"/>
    </source>
</evidence>
<keyword evidence="5" id="KW-0312">Gluconeogenesis</keyword>
<evidence type="ECO:0000256" key="9">
    <source>
        <dbReference type="ARBA" id="ARBA00022840"/>
    </source>
</evidence>
<feature type="compositionally biased region" description="Basic and acidic residues" evidence="12">
    <location>
        <begin position="1056"/>
        <end position="1073"/>
    </location>
</feature>
<evidence type="ECO:0000313" key="14">
    <source>
        <dbReference type="EMBL" id="KAK9844278.1"/>
    </source>
</evidence>
<evidence type="ECO:0000256" key="11">
    <source>
        <dbReference type="ARBA" id="ARBA00047371"/>
    </source>
</evidence>
<dbReference type="GO" id="GO:0004612">
    <property type="term" value="F:phosphoenolpyruvate carboxykinase (ATP) activity"/>
    <property type="evidence" value="ECO:0007669"/>
    <property type="project" value="UniProtKB-EC"/>
</dbReference>
<dbReference type="GO" id="GO:0006094">
    <property type="term" value="P:gluconeogenesis"/>
    <property type="evidence" value="ECO:0007669"/>
    <property type="project" value="UniProtKB-KW"/>
</dbReference>
<dbReference type="AlphaFoldDB" id="A0AAW1SFP3"/>
<evidence type="ECO:0000256" key="2">
    <source>
        <dbReference type="ARBA" id="ARBA00004742"/>
    </source>
</evidence>
<dbReference type="SUPFAM" id="SSF53795">
    <property type="entry name" value="PEP carboxykinase-like"/>
    <property type="match status" value="1"/>
</dbReference>
<feature type="compositionally biased region" description="Basic and acidic residues" evidence="12">
    <location>
        <begin position="42"/>
        <end position="51"/>
    </location>
</feature>
<dbReference type="FunFam" id="3.40.449.10:FF:000009">
    <property type="entry name" value="Uncharacterized protein"/>
    <property type="match status" value="1"/>
</dbReference>
<keyword evidence="15" id="KW-1185">Reference proteome</keyword>
<dbReference type="Pfam" id="PF01293">
    <property type="entry name" value="PEPCK_ATP"/>
    <property type="match status" value="1"/>
</dbReference>
<sequence>MAARKHQRAAVEMENGDHHEDTNGNDKTTTYRLNEGINSVSRAEDLDDLKRLQKSSTKPRPDDAQQTASLSETLKSTARTVGPKVVRGDKPKQAEPKAIGVQQLEKQRSGFLRNISDAGLKPTVVFHNLTPAELYEKALLFEPGTHLTASGALATLSGAKTGRSPRDKRVVRESGSEDDIWWNQSANGSPNFEMDERTFVLNRERAVDYLNMLDRLYVFDGFAGWDPESRIKVRVLCARAYHALFMYNMLIRPTDEELLTFGKPDFTIFNAGAFPANRFTSYMSSSTSVDINMRVKEMVILGTQYAGEMKKGIFTIMHYLMPKRGILSLHSGCNVGENDDVSLFFGLSGTGKTTLSTDKARPLIGDDEHCWSDNGVFNIEGGCYAKCIGLKKSSEPEIWKAIKFGTVLENVVFDENTRQVDFDNNAVTENTRASYPLEYIDNARMPCLGPHPKNLILLCCDAFGVLPPVSRLTLEQAMYHFISGYTAKVAGTEQGVTEPEATFSACFGGAFLMWHPMKYAAMLAEKMEQHGTTAWLVNTGWTGGRYGVGHRMKLKHTRAIIDAIHSQELLHAEVVSTPMFDLQAPKTCSGVPESVMNPANAWADKEDFDSTLRHLADLYNDNFTKYASGGGFVSKDLAARIVGAGPRGQQRVLKGKISSNGNVPSPDWAYETALGYGTHPPTLRHKAGGIMQSCHARLLAAACLAAAWVAPISAGDYRGKPRPEIPEEWATLKHKPVPELSYEDLPDFFNWCDNDGENYCTPNWNQHVPVYCGACWAHGTLSALNDRLKIAKKARGPDVMLSRQTLLNCATYEGLGNGCDGGDPIHVFKYMSEFGLPDESCMPYNATDHKKFDPSLAHCPASAYCANCMPVSETSNDTHCWPVETPVKYFLDHYGKVPAAQNGDYVLGMMQEIYQRGPITCGVATPDEFVYNHTWNGEVWQGMHTATKKDIDHDVELVGWGETEEGIKYWKIRNSWGTYWGDLGFFKLERGTNSLYIENNDCWYAEPSYEMEEDVMDRKLEGTMYGLKKNPDYHKEDHHHKHHHGHKEHHKHHDHDHKEQHHKEKHHQEAHSTADKVLNFVRSAAKWFGIGN</sequence>
<accession>A0AAW1SFP3</accession>
<evidence type="ECO:0000256" key="12">
    <source>
        <dbReference type="SAM" id="MobiDB-lite"/>
    </source>
</evidence>
<dbReference type="InterPro" id="IPR000668">
    <property type="entry name" value="Peptidase_C1A_C"/>
</dbReference>
<dbReference type="Gene3D" id="3.40.449.10">
    <property type="entry name" value="Phosphoenolpyruvate Carboxykinase, domain 1"/>
    <property type="match status" value="1"/>
</dbReference>
<keyword evidence="6" id="KW-0963">Cytoplasm</keyword>
<dbReference type="FunFam" id="2.170.8.10:FF:000001">
    <property type="entry name" value="Phosphoenolpyruvate carboxykinase (ATP)"/>
    <property type="match status" value="1"/>
</dbReference>
<keyword evidence="9" id="KW-0067">ATP-binding</keyword>
<evidence type="ECO:0000256" key="3">
    <source>
        <dbReference type="ARBA" id="ARBA00006052"/>
    </source>
</evidence>
<dbReference type="SMART" id="SM00645">
    <property type="entry name" value="Pept_C1"/>
    <property type="match status" value="1"/>
</dbReference>
<dbReference type="GO" id="GO:0008234">
    <property type="term" value="F:cysteine-type peptidase activity"/>
    <property type="evidence" value="ECO:0007669"/>
    <property type="project" value="InterPro"/>
</dbReference>
<protein>
    <recommendedName>
        <fullName evidence="4">phosphoenolpyruvate carboxykinase (ATP)</fullName>
        <ecNumber evidence="4">4.1.1.49</ecNumber>
    </recommendedName>
</protein>
<evidence type="ECO:0000256" key="10">
    <source>
        <dbReference type="ARBA" id="ARBA00023239"/>
    </source>
</evidence>
<comment type="catalytic activity">
    <reaction evidence="11">
        <text>oxaloacetate + ATP = phosphoenolpyruvate + ADP + CO2</text>
        <dbReference type="Rhea" id="RHEA:18617"/>
        <dbReference type="ChEBI" id="CHEBI:16452"/>
        <dbReference type="ChEBI" id="CHEBI:16526"/>
        <dbReference type="ChEBI" id="CHEBI:30616"/>
        <dbReference type="ChEBI" id="CHEBI:58702"/>
        <dbReference type="ChEBI" id="CHEBI:456216"/>
        <dbReference type="EC" id="4.1.1.49"/>
    </reaction>
</comment>
<feature type="region of interest" description="Disordered" evidence="12">
    <location>
        <begin position="1"/>
        <end position="98"/>
    </location>
</feature>
<gene>
    <name evidence="14" type="ORF">WJX74_000381</name>
</gene>
<comment type="similarity">
    <text evidence="3">Belongs to the phosphoenolpyruvate carboxykinase (ATP) family.</text>
</comment>
<feature type="compositionally biased region" description="Basic residues" evidence="12">
    <location>
        <begin position="1037"/>
        <end position="1055"/>
    </location>
</feature>
<dbReference type="InterPro" id="IPR038765">
    <property type="entry name" value="Papain-like_cys_pep_sf"/>
</dbReference>
<comment type="subcellular location">
    <subcellularLocation>
        <location evidence="1">Cytoplasm</location>
    </subcellularLocation>
</comment>
<dbReference type="InterPro" id="IPR008210">
    <property type="entry name" value="PEP_carboxykinase_N"/>
</dbReference>
<dbReference type="Pfam" id="PF00112">
    <property type="entry name" value="Peptidase_C1"/>
    <property type="match status" value="1"/>
</dbReference>
<feature type="domain" description="Peptidase C1A papain C-terminal" evidence="13">
    <location>
        <begin position="745"/>
        <end position="1006"/>
    </location>
</feature>
<dbReference type="HAMAP" id="MF_00453">
    <property type="entry name" value="PEPCK_ATP"/>
    <property type="match status" value="1"/>
</dbReference>
<dbReference type="InterPro" id="IPR015994">
    <property type="entry name" value="PEPCK_ATP_CS"/>
</dbReference>
<evidence type="ECO:0000256" key="4">
    <source>
        <dbReference type="ARBA" id="ARBA00012363"/>
    </source>
</evidence>
<dbReference type="Proteomes" id="UP001438707">
    <property type="component" value="Unassembled WGS sequence"/>
</dbReference>
<dbReference type="NCBIfam" id="NF006820">
    <property type="entry name" value="PRK09344.1-2"/>
    <property type="match status" value="1"/>
</dbReference>
<dbReference type="EC" id="4.1.1.49" evidence="4"/>
<dbReference type="PROSITE" id="PS00532">
    <property type="entry name" value="PEPCK_ATP"/>
    <property type="match status" value="1"/>
</dbReference>
<dbReference type="SUPFAM" id="SSF54001">
    <property type="entry name" value="Cysteine proteinases"/>
    <property type="match status" value="1"/>
</dbReference>
<evidence type="ECO:0000256" key="5">
    <source>
        <dbReference type="ARBA" id="ARBA00022432"/>
    </source>
</evidence>
<keyword evidence="7" id="KW-0547">Nucleotide-binding</keyword>
<comment type="pathway">
    <text evidence="2">Carbohydrate biosynthesis; gluconeogenesis.</text>
</comment>
<proteinExistence type="inferred from homology"/>
<feature type="compositionally biased region" description="Basic and acidic residues" evidence="12">
    <location>
        <begin position="86"/>
        <end position="95"/>
    </location>
</feature>
<dbReference type="GO" id="GO:0005829">
    <property type="term" value="C:cytosol"/>
    <property type="evidence" value="ECO:0007669"/>
    <property type="project" value="TreeGrafter"/>
</dbReference>
<dbReference type="Gene3D" id="3.90.228.20">
    <property type="match status" value="1"/>
</dbReference>
<dbReference type="NCBIfam" id="NF006821">
    <property type="entry name" value="PRK09344.1-3"/>
    <property type="match status" value="1"/>
</dbReference>